<dbReference type="InterPro" id="IPR003000">
    <property type="entry name" value="Sirtuin"/>
</dbReference>
<dbReference type="InterPro" id="IPR026591">
    <property type="entry name" value="Sirtuin_cat_small_dom_sf"/>
</dbReference>
<feature type="domain" description="Deacetylase sirtuin-type" evidence="5">
    <location>
        <begin position="27"/>
        <end position="300"/>
    </location>
</feature>
<feature type="binding site" evidence="4">
    <location>
        <position position="165"/>
    </location>
    <ligand>
        <name>Zn(2+)</name>
        <dbReference type="ChEBI" id="CHEBI:29105"/>
    </ligand>
</feature>
<evidence type="ECO:0000256" key="2">
    <source>
        <dbReference type="ARBA" id="ARBA00022679"/>
    </source>
</evidence>
<dbReference type="GO" id="GO:0005634">
    <property type="term" value="C:nucleus"/>
    <property type="evidence" value="ECO:0007669"/>
    <property type="project" value="TreeGrafter"/>
</dbReference>
<dbReference type="PANTHER" id="PTHR11085">
    <property type="entry name" value="NAD-DEPENDENT PROTEIN DEACYLASE SIRTUIN-5, MITOCHONDRIAL-RELATED"/>
    <property type="match status" value="1"/>
</dbReference>
<dbReference type="AlphaFoldDB" id="A0AAN7TUZ3"/>
<feature type="active site" description="Proton acceptor" evidence="4">
    <location>
        <position position="152"/>
    </location>
</feature>
<feature type="binding site" evidence="4">
    <location>
        <position position="160"/>
    </location>
    <ligand>
        <name>Zn(2+)</name>
        <dbReference type="ChEBI" id="CHEBI:29105"/>
    </ligand>
</feature>
<dbReference type="GO" id="GO:0017136">
    <property type="term" value="F:histone deacetylase activity, NAD-dependent"/>
    <property type="evidence" value="ECO:0007669"/>
    <property type="project" value="TreeGrafter"/>
</dbReference>
<dbReference type="Gene3D" id="3.40.50.1220">
    <property type="entry name" value="TPP-binding domain"/>
    <property type="match status" value="1"/>
</dbReference>
<dbReference type="Gene3D" id="3.30.1600.10">
    <property type="entry name" value="SIR2/SIRT2 'Small Domain"/>
    <property type="match status" value="1"/>
</dbReference>
<evidence type="ECO:0000313" key="7">
    <source>
        <dbReference type="Proteomes" id="UP001344447"/>
    </source>
</evidence>
<organism evidence="6 7">
    <name type="scientific">Dictyostelium firmibasis</name>
    <dbReference type="NCBI Taxonomy" id="79012"/>
    <lineage>
        <taxon>Eukaryota</taxon>
        <taxon>Amoebozoa</taxon>
        <taxon>Evosea</taxon>
        <taxon>Eumycetozoa</taxon>
        <taxon>Dictyostelia</taxon>
        <taxon>Dictyosteliales</taxon>
        <taxon>Dictyosteliaceae</taxon>
        <taxon>Dictyostelium</taxon>
    </lineage>
</organism>
<dbReference type="InterPro" id="IPR050134">
    <property type="entry name" value="NAD-dep_sirtuin_deacylases"/>
</dbReference>
<feature type="binding site" evidence="4">
    <location>
        <position position="200"/>
    </location>
    <ligand>
        <name>Zn(2+)</name>
        <dbReference type="ChEBI" id="CHEBI:29105"/>
    </ligand>
</feature>
<dbReference type="EMBL" id="JAVFKY010000005">
    <property type="protein sequence ID" value="KAK5575858.1"/>
    <property type="molecule type" value="Genomic_DNA"/>
</dbReference>
<dbReference type="SUPFAM" id="SSF52467">
    <property type="entry name" value="DHS-like NAD/FAD-binding domain"/>
    <property type="match status" value="1"/>
</dbReference>
<evidence type="ECO:0000256" key="1">
    <source>
        <dbReference type="ARBA" id="ARBA00006988"/>
    </source>
</evidence>
<proteinExistence type="inferred from homology"/>
<keyword evidence="7" id="KW-1185">Reference proteome</keyword>
<evidence type="ECO:0000313" key="6">
    <source>
        <dbReference type="EMBL" id="KAK5575858.1"/>
    </source>
</evidence>
<keyword evidence="3" id="KW-0520">NAD</keyword>
<dbReference type="GO" id="GO:0070403">
    <property type="term" value="F:NAD+ binding"/>
    <property type="evidence" value="ECO:0007669"/>
    <property type="project" value="InterPro"/>
</dbReference>
<reference evidence="6 7" key="1">
    <citation type="submission" date="2023-11" db="EMBL/GenBank/DDBJ databases">
        <title>Dfirmibasis_genome.</title>
        <authorList>
            <person name="Edelbroek B."/>
            <person name="Kjellin J."/>
            <person name="Jerlstrom-Hultqvist J."/>
            <person name="Soderbom F."/>
        </authorList>
    </citation>
    <scope>NUCLEOTIDE SEQUENCE [LARGE SCALE GENOMIC DNA]</scope>
    <source>
        <strain evidence="6 7">TNS-C-14</strain>
    </source>
</reference>
<evidence type="ECO:0000256" key="3">
    <source>
        <dbReference type="ARBA" id="ARBA00023027"/>
    </source>
</evidence>
<dbReference type="PROSITE" id="PS50305">
    <property type="entry name" value="SIRTUIN"/>
    <property type="match status" value="1"/>
</dbReference>
<keyword evidence="2" id="KW-0808">Transferase</keyword>
<evidence type="ECO:0000259" key="5">
    <source>
        <dbReference type="PROSITE" id="PS50305"/>
    </source>
</evidence>
<protein>
    <recommendedName>
        <fullName evidence="5">Deacetylase sirtuin-type domain-containing protein</fullName>
    </recommendedName>
</protein>
<gene>
    <name evidence="6" type="ORF">RB653_006992</name>
</gene>
<comment type="similarity">
    <text evidence="1">Belongs to the sirtuin family.</text>
</comment>
<keyword evidence="4" id="KW-0479">Metal-binding</keyword>
<evidence type="ECO:0000256" key="4">
    <source>
        <dbReference type="PROSITE-ProRule" id="PRU00236"/>
    </source>
</evidence>
<dbReference type="InterPro" id="IPR026590">
    <property type="entry name" value="Ssirtuin_cat_dom"/>
</dbReference>
<name>A0AAN7TUZ3_9MYCE</name>
<dbReference type="CDD" id="cd00296">
    <property type="entry name" value="SIR2"/>
    <property type="match status" value="1"/>
</dbReference>
<sequence length="343" mass="39432">MTDDIVFENMVIDDTIIEEEDVEMKYYLKNKKEFEILAKEMLSGKKILFITGAGLSINSGISAYRNTKTSVWSNFITEWGTRKKFEQDPAQFWNQFWLRTHEKQEYLDALPNSGHLAISNFVEYLGSNVITQNVDALHLKAKVPLEKLVEVHGRISLYKCITKGCRFEYDETIDNIEIGDYSINGTTMKQGNLEITPPLCPECKKPILPQSLLFDENYSSHQFYNIEKAMDWIHEADIFIFIGTSFSVGITEEVICHAQGERKKMFNFNIFKETKISGLKGIVGPSEITLPLLERQLLYEAQKRNNGKKQIWYGNTIKRIVSENSILLKEAMLKNEAKASVKV</sequence>
<dbReference type="Pfam" id="PF02146">
    <property type="entry name" value="SIR2"/>
    <property type="match status" value="1"/>
</dbReference>
<accession>A0AAN7TUZ3</accession>
<feature type="binding site" evidence="4">
    <location>
        <position position="203"/>
    </location>
    <ligand>
        <name>Zn(2+)</name>
        <dbReference type="ChEBI" id="CHEBI:29105"/>
    </ligand>
</feature>
<dbReference type="InterPro" id="IPR029035">
    <property type="entry name" value="DHS-like_NAD/FAD-binding_dom"/>
</dbReference>
<keyword evidence="4" id="KW-0862">Zinc</keyword>
<comment type="caution">
    <text evidence="6">The sequence shown here is derived from an EMBL/GenBank/DDBJ whole genome shotgun (WGS) entry which is preliminary data.</text>
</comment>
<dbReference type="PANTHER" id="PTHR11085:SF10">
    <property type="entry name" value="NAD-DEPENDENT PROTEIN DEACYLASE SIRTUIN-5, MITOCHONDRIAL-RELATED"/>
    <property type="match status" value="1"/>
</dbReference>
<dbReference type="GO" id="GO:0046872">
    <property type="term" value="F:metal ion binding"/>
    <property type="evidence" value="ECO:0007669"/>
    <property type="project" value="UniProtKB-KW"/>
</dbReference>
<dbReference type="Proteomes" id="UP001344447">
    <property type="component" value="Unassembled WGS sequence"/>
</dbReference>